<comment type="subunit">
    <text evidence="6">Homodimer.</text>
</comment>
<reference evidence="8 9" key="1">
    <citation type="submission" date="2017-11" db="EMBL/GenBank/DDBJ databases">
        <title>Draft genome sequence of environmental isolate Aeromonas lusitania sp. nov. MDC 2473.</title>
        <authorList>
            <person name="Colston S.M."/>
            <person name="Navarro A."/>
            <person name="Martinez-Murcia A.J."/>
            <person name="Graf J."/>
        </authorList>
    </citation>
    <scope>NUCLEOTIDE SEQUENCE [LARGE SCALE GENOMIC DNA]</scope>
    <source>
        <strain evidence="8 9">MDC 2473</strain>
    </source>
</reference>
<dbReference type="EC" id="1.7.1.17" evidence="6"/>
<gene>
    <name evidence="6" type="primary">azoR</name>
    <name evidence="8" type="ORF">CUC44_02375</name>
</gene>
<comment type="catalytic activity">
    <reaction evidence="6">
        <text>2 a quinone + NADH + H(+) = 2 a 1,4-benzosemiquinone + NAD(+)</text>
        <dbReference type="Rhea" id="RHEA:65952"/>
        <dbReference type="ChEBI" id="CHEBI:15378"/>
        <dbReference type="ChEBI" id="CHEBI:57540"/>
        <dbReference type="ChEBI" id="CHEBI:57945"/>
        <dbReference type="ChEBI" id="CHEBI:132124"/>
        <dbReference type="ChEBI" id="CHEBI:134225"/>
    </reaction>
</comment>
<sequence>MNKLSIYFRYQGCKPVFIVTSIDSATVQLITKWSLTMANILVLKSSILGEYSQSNALIDGFLADHQDDNIQVRDLAALNLPVLDGELAFGLRGGENLSERQLAVLAQSDELVAELKASDLVVIAAPMYNFNIPTQLKNWIDLVARAGVTFRYTETGPVGLVENTRALVVSPRGGMHVGAATDLVTPYMRTVLGFIGIKDVDFIYAEGMGMGPDAQAKGIEQAKEQLEALAI</sequence>
<evidence type="ECO:0000256" key="2">
    <source>
        <dbReference type="ARBA" id="ARBA00022643"/>
    </source>
</evidence>
<dbReference type="GO" id="GO:0010181">
    <property type="term" value="F:FMN binding"/>
    <property type="evidence" value="ECO:0007669"/>
    <property type="project" value="UniProtKB-UniRule"/>
</dbReference>
<dbReference type="AlphaFoldDB" id="A0A2M8HE12"/>
<dbReference type="Pfam" id="PF02525">
    <property type="entry name" value="Flavodoxin_2"/>
    <property type="match status" value="1"/>
</dbReference>
<dbReference type="InterPro" id="IPR050104">
    <property type="entry name" value="FMN-dep_NADH:Q_OxRdtase_AzoR1"/>
</dbReference>
<dbReference type="SUPFAM" id="SSF52218">
    <property type="entry name" value="Flavoproteins"/>
    <property type="match status" value="1"/>
</dbReference>
<evidence type="ECO:0000256" key="3">
    <source>
        <dbReference type="ARBA" id="ARBA00023002"/>
    </source>
</evidence>
<name>A0A2M8HE12_9GAMM</name>
<comment type="catalytic activity">
    <reaction evidence="5">
        <text>N,N-dimethyl-1,4-phenylenediamine + anthranilate + 2 NAD(+) = 2-(4-dimethylaminophenyl)diazenylbenzoate + 2 NADH + 2 H(+)</text>
        <dbReference type="Rhea" id="RHEA:55872"/>
        <dbReference type="ChEBI" id="CHEBI:15378"/>
        <dbReference type="ChEBI" id="CHEBI:15783"/>
        <dbReference type="ChEBI" id="CHEBI:16567"/>
        <dbReference type="ChEBI" id="CHEBI:57540"/>
        <dbReference type="ChEBI" id="CHEBI:57945"/>
        <dbReference type="ChEBI" id="CHEBI:71579"/>
        <dbReference type="EC" id="1.7.1.17"/>
    </reaction>
    <physiologicalReaction direction="right-to-left" evidence="5">
        <dbReference type="Rhea" id="RHEA:55874"/>
    </physiologicalReaction>
</comment>
<keyword evidence="2 6" id="KW-0288">FMN</keyword>
<dbReference type="OrthoDB" id="9787136at2"/>
<dbReference type="GO" id="GO:0016652">
    <property type="term" value="F:oxidoreductase activity, acting on NAD(P)H as acceptor"/>
    <property type="evidence" value="ECO:0007669"/>
    <property type="project" value="UniProtKB-UniRule"/>
</dbReference>
<keyword evidence="3 6" id="KW-0560">Oxidoreductase</keyword>
<accession>A0A2M8HE12</accession>
<evidence type="ECO:0000313" key="8">
    <source>
        <dbReference type="EMBL" id="PJC94809.1"/>
    </source>
</evidence>
<keyword evidence="1 6" id="KW-0285">Flavoprotein</keyword>
<dbReference type="EMBL" id="PGCP01000003">
    <property type="protein sequence ID" value="PJC94809.1"/>
    <property type="molecule type" value="Genomic_DNA"/>
</dbReference>
<feature type="binding site" evidence="6">
    <location>
        <begin position="127"/>
        <end position="130"/>
    </location>
    <ligand>
        <name>FMN</name>
        <dbReference type="ChEBI" id="CHEBI:58210"/>
    </ligand>
</feature>
<evidence type="ECO:0000256" key="5">
    <source>
        <dbReference type="ARBA" id="ARBA00048542"/>
    </source>
</evidence>
<comment type="caution">
    <text evidence="8">The sequence shown here is derived from an EMBL/GenBank/DDBJ whole genome shotgun (WGS) entry which is preliminary data.</text>
</comment>
<proteinExistence type="inferred from homology"/>
<dbReference type="EC" id="1.6.5.-" evidence="6"/>
<keyword evidence="4 6" id="KW-0520">NAD</keyword>
<feature type="binding site" evidence="6">
    <location>
        <position position="46"/>
    </location>
    <ligand>
        <name>FMN</name>
        <dbReference type="ChEBI" id="CHEBI:58210"/>
    </ligand>
</feature>
<comment type="function">
    <text evidence="6">Also exhibits azoreductase activity. Catalyzes the reductive cleavage of the azo bond in aromatic azo compounds to the corresponding amines.</text>
</comment>
<dbReference type="InterPro" id="IPR023048">
    <property type="entry name" value="NADH:quinone_OxRdtase_FMN_depd"/>
</dbReference>
<comment type="function">
    <text evidence="6">Quinone reductase that provides resistance to thiol-specific stress caused by electrophilic quinones.</text>
</comment>
<protein>
    <recommendedName>
        <fullName evidence="6">FMN dependent NADH:quinone oxidoreductase</fullName>
        <ecNumber evidence="6">1.6.5.-</ecNumber>
    </recommendedName>
    <alternativeName>
        <fullName evidence="6">Azo-dye reductase</fullName>
    </alternativeName>
    <alternativeName>
        <fullName evidence="6">FMN-dependent NADH-azo compound oxidoreductase</fullName>
    </alternativeName>
    <alternativeName>
        <fullName evidence="6">FMN-dependent NADH-azoreductase</fullName>
        <ecNumber evidence="6">1.7.1.17</ecNumber>
    </alternativeName>
</protein>
<evidence type="ECO:0000259" key="7">
    <source>
        <dbReference type="Pfam" id="PF02525"/>
    </source>
</evidence>
<dbReference type="Gene3D" id="3.40.50.360">
    <property type="match status" value="1"/>
</dbReference>
<dbReference type="GO" id="GO:0016655">
    <property type="term" value="F:oxidoreductase activity, acting on NAD(P)H, quinone or similar compound as acceptor"/>
    <property type="evidence" value="ECO:0007669"/>
    <property type="project" value="InterPro"/>
</dbReference>
<evidence type="ECO:0000256" key="1">
    <source>
        <dbReference type="ARBA" id="ARBA00022630"/>
    </source>
</evidence>
<feature type="domain" description="Flavodoxin-like fold" evidence="7">
    <location>
        <begin position="39"/>
        <end position="228"/>
    </location>
</feature>
<evidence type="ECO:0000313" key="9">
    <source>
        <dbReference type="Proteomes" id="UP000232060"/>
    </source>
</evidence>
<dbReference type="GO" id="GO:0009055">
    <property type="term" value="F:electron transfer activity"/>
    <property type="evidence" value="ECO:0007669"/>
    <property type="project" value="UniProtKB-UniRule"/>
</dbReference>
<keyword evidence="9" id="KW-1185">Reference proteome</keyword>
<dbReference type="InterPro" id="IPR029039">
    <property type="entry name" value="Flavoprotein-like_sf"/>
</dbReference>
<comment type="cofactor">
    <cofactor evidence="6">
        <name>FMN</name>
        <dbReference type="ChEBI" id="CHEBI:58210"/>
    </cofactor>
    <text evidence="6">Binds 1 FMN per subunit.</text>
</comment>
<comment type="caution">
    <text evidence="6">Lacks conserved residue(s) required for the propagation of feature annotation.</text>
</comment>
<feature type="binding site" evidence="6">
    <location>
        <begin position="52"/>
        <end position="54"/>
    </location>
    <ligand>
        <name>FMN</name>
        <dbReference type="ChEBI" id="CHEBI:58210"/>
    </ligand>
</feature>
<comment type="similarity">
    <text evidence="6">Belongs to the azoreductase type 1 family.</text>
</comment>
<dbReference type="PANTHER" id="PTHR43741:SF2">
    <property type="entry name" value="FMN-DEPENDENT NADH:QUINONE OXIDOREDUCTASE"/>
    <property type="match status" value="1"/>
</dbReference>
<dbReference type="Proteomes" id="UP000232060">
    <property type="component" value="Unassembled WGS sequence"/>
</dbReference>
<dbReference type="PANTHER" id="PTHR43741">
    <property type="entry name" value="FMN-DEPENDENT NADH-AZOREDUCTASE 1"/>
    <property type="match status" value="1"/>
</dbReference>
<dbReference type="InterPro" id="IPR003680">
    <property type="entry name" value="Flavodoxin_fold"/>
</dbReference>
<evidence type="ECO:0000256" key="6">
    <source>
        <dbReference type="HAMAP-Rule" id="MF_01216"/>
    </source>
</evidence>
<organism evidence="8 9">
    <name type="scientific">Aeromonas lusitana</name>
    <dbReference type="NCBI Taxonomy" id="931529"/>
    <lineage>
        <taxon>Bacteria</taxon>
        <taxon>Pseudomonadati</taxon>
        <taxon>Pseudomonadota</taxon>
        <taxon>Gammaproteobacteria</taxon>
        <taxon>Aeromonadales</taxon>
        <taxon>Aeromonadaceae</taxon>
        <taxon>Aeromonas</taxon>
    </lineage>
</organism>
<evidence type="ECO:0000256" key="4">
    <source>
        <dbReference type="ARBA" id="ARBA00023027"/>
    </source>
</evidence>
<dbReference type="HAMAP" id="MF_01216">
    <property type="entry name" value="Azoreductase_type1"/>
    <property type="match status" value="1"/>
</dbReference>